<organism evidence="2 3">
    <name type="scientific">Cannabis sativa</name>
    <name type="common">Hemp</name>
    <name type="synonym">Marijuana</name>
    <dbReference type="NCBI Taxonomy" id="3483"/>
    <lineage>
        <taxon>Eukaryota</taxon>
        <taxon>Viridiplantae</taxon>
        <taxon>Streptophyta</taxon>
        <taxon>Embryophyta</taxon>
        <taxon>Tracheophyta</taxon>
        <taxon>Spermatophyta</taxon>
        <taxon>Magnoliopsida</taxon>
        <taxon>eudicotyledons</taxon>
        <taxon>Gunneridae</taxon>
        <taxon>Pentapetalae</taxon>
        <taxon>rosids</taxon>
        <taxon>fabids</taxon>
        <taxon>Rosales</taxon>
        <taxon>Cannabaceae</taxon>
        <taxon>Cannabis</taxon>
    </lineage>
</organism>
<reference evidence="2 3" key="1">
    <citation type="journal article" date="2020" name="bioRxiv">
        <title>Sequence and annotation of 42 cannabis genomes reveals extensive copy number variation in cannabinoid synthesis and pathogen resistance genes.</title>
        <authorList>
            <person name="Mckernan K.J."/>
            <person name="Helbert Y."/>
            <person name="Kane L.T."/>
            <person name="Ebling H."/>
            <person name="Zhang L."/>
            <person name="Liu B."/>
            <person name="Eaton Z."/>
            <person name="Mclaughlin S."/>
            <person name="Kingan S."/>
            <person name="Baybayan P."/>
            <person name="Concepcion G."/>
            <person name="Jordan M."/>
            <person name="Riva A."/>
            <person name="Barbazuk W."/>
            <person name="Harkins T."/>
        </authorList>
    </citation>
    <scope>NUCLEOTIDE SEQUENCE [LARGE SCALE GENOMIC DNA]</scope>
    <source>
        <strain evidence="3">cv. Jamaican Lion 4</strain>
        <tissue evidence="2">Leaf</tissue>
    </source>
</reference>
<comment type="caution">
    <text evidence="2">The sequence shown here is derived from an EMBL/GenBank/DDBJ whole genome shotgun (WGS) entry which is preliminary data.</text>
</comment>
<dbReference type="PANTHER" id="PTHR31286:SF167">
    <property type="entry name" value="OS09G0268800 PROTEIN"/>
    <property type="match status" value="1"/>
</dbReference>
<proteinExistence type="predicted"/>
<dbReference type="InterPro" id="IPR025558">
    <property type="entry name" value="DUF4283"/>
</dbReference>
<evidence type="ECO:0000259" key="1">
    <source>
        <dbReference type="Pfam" id="PF14111"/>
    </source>
</evidence>
<dbReference type="AlphaFoldDB" id="A0A7J6DT19"/>
<protein>
    <recommendedName>
        <fullName evidence="1">DUF4283 domain-containing protein</fullName>
    </recommendedName>
</protein>
<sequence>MEVDADAVSKYVTKSLQKKVLVCSLADALSKVNCFMLGFECVEDRYRALEQGPWSFKGYTFALKAWSPCFEGSALMDSLRLWVQIHNLPHEYFSVANGIRLGGMIRKVIHVELEEDKPMSQNLYLRVLVDINIEKLGGCDDYDWKLISSWAIDGSCIRLCWDVRVSFGLRQLLTGTNRPQIGKDQAMLKIWVPKKRLGEEIQEITRLGNKGKENLNIEEKAPEFVPSLELLKMDNSRSDSLVNMDTENGNIKSKCLGEREGPTQKINNMASSDNYGLAKGMSMGPVCVVEAEPINGEDRALSLFFKAQEQLLYDLKHFGNMDLFEIKETGGDIGVLPTSETNQRTTPFKKRKFNGFSFVVLKTS</sequence>
<accession>A0A7J6DT19</accession>
<evidence type="ECO:0000313" key="2">
    <source>
        <dbReference type="EMBL" id="KAF4349235.1"/>
    </source>
</evidence>
<name>A0A7J6DT19_CANSA</name>
<dbReference type="EMBL" id="JAATIQ010000647">
    <property type="protein sequence ID" value="KAF4349235.1"/>
    <property type="molecule type" value="Genomic_DNA"/>
</dbReference>
<feature type="domain" description="DUF4283" evidence="1">
    <location>
        <begin position="32"/>
        <end position="70"/>
    </location>
</feature>
<dbReference type="PANTHER" id="PTHR31286">
    <property type="entry name" value="GLYCINE-RICH CELL WALL STRUCTURAL PROTEIN 1.8-LIKE"/>
    <property type="match status" value="1"/>
</dbReference>
<keyword evidence="3" id="KW-1185">Reference proteome</keyword>
<dbReference type="Proteomes" id="UP000583929">
    <property type="component" value="Unassembled WGS sequence"/>
</dbReference>
<gene>
    <name evidence="2" type="ORF">G4B88_024762</name>
</gene>
<dbReference type="InterPro" id="IPR040256">
    <property type="entry name" value="At4g02000-like"/>
</dbReference>
<evidence type="ECO:0000313" key="3">
    <source>
        <dbReference type="Proteomes" id="UP000583929"/>
    </source>
</evidence>
<dbReference type="Pfam" id="PF14111">
    <property type="entry name" value="DUF4283"/>
    <property type="match status" value="1"/>
</dbReference>